<organism evidence="1 2">
    <name type="scientific">Cucumis sativus</name>
    <name type="common">Cucumber</name>
    <dbReference type="NCBI Taxonomy" id="3659"/>
    <lineage>
        <taxon>Eukaryota</taxon>
        <taxon>Viridiplantae</taxon>
        <taxon>Streptophyta</taxon>
        <taxon>Embryophyta</taxon>
        <taxon>Tracheophyta</taxon>
        <taxon>Spermatophyta</taxon>
        <taxon>Magnoliopsida</taxon>
        <taxon>eudicotyledons</taxon>
        <taxon>Gunneridae</taxon>
        <taxon>Pentapetalae</taxon>
        <taxon>rosids</taxon>
        <taxon>fabids</taxon>
        <taxon>Cucurbitales</taxon>
        <taxon>Cucurbitaceae</taxon>
        <taxon>Benincaseae</taxon>
        <taxon>Cucumis</taxon>
    </lineage>
</organism>
<dbReference type="Proteomes" id="UP000029981">
    <property type="component" value="Chromosome 2"/>
</dbReference>
<reference evidence="1 2" key="4">
    <citation type="journal article" date="2011" name="BMC Genomics">
        <title>RNA-Seq improves annotation of protein-coding genes in the cucumber genome.</title>
        <authorList>
            <person name="Li Z."/>
            <person name="Zhang Z."/>
            <person name="Yan P."/>
            <person name="Huang S."/>
            <person name="Fei Z."/>
            <person name="Lin K."/>
        </authorList>
    </citation>
    <scope>NUCLEOTIDE SEQUENCE [LARGE SCALE GENOMIC DNA]</scope>
    <source>
        <strain evidence="2">cv. 9930</strain>
    </source>
</reference>
<proteinExistence type="predicted"/>
<gene>
    <name evidence="1" type="ORF">Csa_2G247080</name>
</gene>
<keyword evidence="2" id="KW-1185">Reference proteome</keyword>
<evidence type="ECO:0000313" key="1">
    <source>
        <dbReference type="EMBL" id="KGN61796.1"/>
    </source>
</evidence>
<dbReference type="EMBL" id="CM002923">
    <property type="protein sequence ID" value="KGN61796.1"/>
    <property type="molecule type" value="Genomic_DNA"/>
</dbReference>
<reference evidence="1 2" key="3">
    <citation type="journal article" date="2010" name="BMC Genomics">
        <title>Transcriptome sequencing and comparative analysis of cucumber flowers with different sex types.</title>
        <authorList>
            <person name="Guo S."/>
            <person name="Zheng Y."/>
            <person name="Joung J.G."/>
            <person name="Liu S."/>
            <person name="Zhang Z."/>
            <person name="Crasta O.R."/>
            <person name="Sobral B.W."/>
            <person name="Xu Y."/>
            <person name="Huang S."/>
            <person name="Fei Z."/>
        </authorList>
    </citation>
    <scope>NUCLEOTIDE SEQUENCE [LARGE SCALE GENOMIC DNA]</scope>
    <source>
        <strain evidence="2">cv. 9930</strain>
    </source>
</reference>
<sequence length="75" mass="7963">MSNESGEGVEPFRKGEKYGSELLICVLAQRDGKGAEAYGRLLVSAAIAGLLSYASAGEELVVRSRGRWSVTGDEN</sequence>
<name>A0A0A0LP77_CUCSA</name>
<dbReference type="Gramene" id="KGN61796">
    <property type="protein sequence ID" value="KGN61796"/>
    <property type="gene ID" value="Csa_2G247080"/>
</dbReference>
<dbReference type="AlphaFoldDB" id="A0A0A0LP77"/>
<evidence type="ECO:0000313" key="2">
    <source>
        <dbReference type="Proteomes" id="UP000029981"/>
    </source>
</evidence>
<accession>A0A0A0LP77</accession>
<reference evidence="1 2" key="2">
    <citation type="journal article" date="2009" name="PLoS ONE">
        <title>An integrated genetic and cytogenetic map of the cucumber genome.</title>
        <authorList>
            <person name="Ren Y."/>
            <person name="Zhang Z."/>
            <person name="Liu J."/>
            <person name="Staub J.E."/>
            <person name="Han Y."/>
            <person name="Cheng Z."/>
            <person name="Li X."/>
            <person name="Lu J."/>
            <person name="Miao H."/>
            <person name="Kang H."/>
            <person name="Xie B."/>
            <person name="Gu X."/>
            <person name="Wang X."/>
            <person name="Du Y."/>
            <person name="Jin W."/>
            <person name="Huang S."/>
        </authorList>
    </citation>
    <scope>NUCLEOTIDE SEQUENCE [LARGE SCALE GENOMIC DNA]</scope>
    <source>
        <strain evidence="2">cv. 9930</strain>
    </source>
</reference>
<reference evidence="1 2" key="1">
    <citation type="journal article" date="2009" name="Nat. Genet.">
        <title>The genome of the cucumber, Cucumis sativus L.</title>
        <authorList>
            <person name="Huang S."/>
            <person name="Li R."/>
            <person name="Zhang Z."/>
            <person name="Li L."/>
            <person name="Gu X."/>
            <person name="Fan W."/>
            <person name="Lucas W.J."/>
            <person name="Wang X."/>
            <person name="Xie B."/>
            <person name="Ni P."/>
            <person name="Ren Y."/>
            <person name="Zhu H."/>
            <person name="Li J."/>
            <person name="Lin K."/>
            <person name="Jin W."/>
            <person name="Fei Z."/>
            <person name="Li G."/>
            <person name="Staub J."/>
            <person name="Kilian A."/>
            <person name="van der Vossen E.A."/>
            <person name="Wu Y."/>
            <person name="Guo J."/>
            <person name="He J."/>
            <person name="Jia Z."/>
            <person name="Ren Y."/>
            <person name="Tian G."/>
            <person name="Lu Y."/>
            <person name="Ruan J."/>
            <person name="Qian W."/>
            <person name="Wang M."/>
            <person name="Huang Q."/>
            <person name="Li B."/>
            <person name="Xuan Z."/>
            <person name="Cao J."/>
            <person name="Asan"/>
            <person name="Wu Z."/>
            <person name="Zhang J."/>
            <person name="Cai Q."/>
            <person name="Bai Y."/>
            <person name="Zhao B."/>
            <person name="Han Y."/>
            <person name="Li Y."/>
            <person name="Li X."/>
            <person name="Wang S."/>
            <person name="Shi Q."/>
            <person name="Liu S."/>
            <person name="Cho W.K."/>
            <person name="Kim J.Y."/>
            <person name="Xu Y."/>
            <person name="Heller-Uszynska K."/>
            <person name="Miao H."/>
            <person name="Cheng Z."/>
            <person name="Zhang S."/>
            <person name="Wu J."/>
            <person name="Yang Y."/>
            <person name="Kang H."/>
            <person name="Li M."/>
            <person name="Liang H."/>
            <person name="Ren X."/>
            <person name="Shi Z."/>
            <person name="Wen M."/>
            <person name="Jian M."/>
            <person name="Yang H."/>
            <person name="Zhang G."/>
            <person name="Yang Z."/>
            <person name="Chen R."/>
            <person name="Liu S."/>
            <person name="Li J."/>
            <person name="Ma L."/>
            <person name="Liu H."/>
            <person name="Zhou Y."/>
            <person name="Zhao J."/>
            <person name="Fang X."/>
            <person name="Li G."/>
            <person name="Fang L."/>
            <person name="Li Y."/>
            <person name="Liu D."/>
            <person name="Zheng H."/>
            <person name="Zhang Y."/>
            <person name="Qin N."/>
            <person name="Li Z."/>
            <person name="Yang G."/>
            <person name="Yang S."/>
            <person name="Bolund L."/>
            <person name="Kristiansen K."/>
            <person name="Zheng H."/>
            <person name="Li S."/>
            <person name="Zhang X."/>
            <person name="Yang H."/>
            <person name="Wang J."/>
            <person name="Sun R."/>
            <person name="Zhang B."/>
            <person name="Jiang S."/>
            <person name="Wang J."/>
            <person name="Du Y."/>
            <person name="Li S."/>
        </authorList>
    </citation>
    <scope>NUCLEOTIDE SEQUENCE [LARGE SCALE GENOMIC DNA]</scope>
    <source>
        <strain evidence="2">cv. 9930</strain>
    </source>
</reference>
<protein>
    <submittedName>
        <fullName evidence="1">Uncharacterized protein</fullName>
    </submittedName>
</protein>